<name>A0A2N8KRP9_9BURK</name>
<dbReference type="AlphaFoldDB" id="A0A2N8KRP9"/>
<gene>
    <name evidence="1" type="ORF">C1O66_20485</name>
</gene>
<sequence length="137" mass="14767">MLFQRELQELQQRQLALRLRNIELRAELGGSVRELMQPLQMARSFMAGSSELGTAGARGWWSSGLVALAALGLGWAARRRMHAGSAAQAANGPVESLLGWLRLGLRVARLWREFSRAGAGLDGRRPSAASAASDTGL</sequence>
<comment type="caution">
    <text evidence="1">The sequence shown here is derived from an EMBL/GenBank/DDBJ whole genome shotgun (WGS) entry which is preliminary data.</text>
</comment>
<evidence type="ECO:0000313" key="2">
    <source>
        <dbReference type="Proteomes" id="UP000235916"/>
    </source>
</evidence>
<evidence type="ECO:0000313" key="1">
    <source>
        <dbReference type="EMBL" id="PND36110.1"/>
    </source>
</evidence>
<organism evidence="1 2">
    <name type="scientific">Kinneretia aquatilis</name>
    <dbReference type="NCBI Taxonomy" id="2070761"/>
    <lineage>
        <taxon>Bacteria</taxon>
        <taxon>Pseudomonadati</taxon>
        <taxon>Pseudomonadota</taxon>
        <taxon>Betaproteobacteria</taxon>
        <taxon>Burkholderiales</taxon>
        <taxon>Sphaerotilaceae</taxon>
        <taxon>Roseateles</taxon>
    </lineage>
</organism>
<reference evidence="1 2" key="1">
    <citation type="submission" date="2018-01" db="EMBL/GenBank/DDBJ databases">
        <title>Draft genome sequence of Paucibacter aquatile CR182 isolated from freshwater of the Nakdong River.</title>
        <authorList>
            <person name="Choi A."/>
            <person name="Chung E.J."/>
        </authorList>
    </citation>
    <scope>NUCLEOTIDE SEQUENCE [LARGE SCALE GENOMIC DNA]</scope>
    <source>
        <strain evidence="1 2">CR182</strain>
    </source>
</reference>
<keyword evidence="2" id="KW-1185">Reference proteome</keyword>
<dbReference type="EMBL" id="POSP01000004">
    <property type="protein sequence ID" value="PND36110.1"/>
    <property type="molecule type" value="Genomic_DNA"/>
</dbReference>
<accession>A0A2N8KRP9</accession>
<dbReference type="RefSeq" id="WP_102769886.1">
    <property type="nucleotide sequence ID" value="NZ_POSP01000004.1"/>
</dbReference>
<proteinExistence type="predicted"/>
<protein>
    <submittedName>
        <fullName evidence="1">Uncharacterized protein</fullName>
    </submittedName>
</protein>
<dbReference type="Proteomes" id="UP000235916">
    <property type="component" value="Unassembled WGS sequence"/>
</dbReference>